<evidence type="ECO:0000256" key="2">
    <source>
        <dbReference type="ARBA" id="ARBA00022692"/>
    </source>
</evidence>
<dbReference type="Proteomes" id="UP001218188">
    <property type="component" value="Unassembled WGS sequence"/>
</dbReference>
<feature type="transmembrane region" description="Helical" evidence="5">
    <location>
        <begin position="42"/>
        <end position="62"/>
    </location>
</feature>
<keyword evidence="2 5" id="KW-0812">Transmembrane</keyword>
<reference evidence="7" key="1">
    <citation type="submission" date="2023-03" db="EMBL/GenBank/DDBJ databases">
        <title>Massive genome expansion in bonnet fungi (Mycena s.s.) driven by repeated elements and novel gene families across ecological guilds.</title>
        <authorList>
            <consortium name="Lawrence Berkeley National Laboratory"/>
            <person name="Harder C.B."/>
            <person name="Miyauchi S."/>
            <person name="Viragh M."/>
            <person name="Kuo A."/>
            <person name="Thoen E."/>
            <person name="Andreopoulos B."/>
            <person name="Lu D."/>
            <person name="Skrede I."/>
            <person name="Drula E."/>
            <person name="Henrissat B."/>
            <person name="Morin E."/>
            <person name="Kohler A."/>
            <person name="Barry K."/>
            <person name="LaButti K."/>
            <person name="Morin E."/>
            <person name="Salamov A."/>
            <person name="Lipzen A."/>
            <person name="Mereny Z."/>
            <person name="Hegedus B."/>
            <person name="Baldrian P."/>
            <person name="Stursova M."/>
            <person name="Weitz H."/>
            <person name="Taylor A."/>
            <person name="Grigoriev I.V."/>
            <person name="Nagy L.G."/>
            <person name="Martin F."/>
            <person name="Kauserud H."/>
        </authorList>
    </citation>
    <scope>NUCLEOTIDE SEQUENCE</scope>
    <source>
        <strain evidence="7">CBHHK200</strain>
    </source>
</reference>
<comment type="subcellular location">
    <subcellularLocation>
        <location evidence="1">Membrane</location>
    </subcellularLocation>
</comment>
<dbReference type="EMBL" id="JARJCM010000009">
    <property type="protein sequence ID" value="KAJ7043453.1"/>
    <property type="molecule type" value="Genomic_DNA"/>
</dbReference>
<comment type="caution">
    <text evidence="7">The sequence shown here is derived from an EMBL/GenBank/DDBJ whole genome shotgun (WGS) entry which is preliminary data.</text>
</comment>
<keyword evidence="8" id="KW-1185">Reference proteome</keyword>
<dbReference type="GO" id="GO:0008610">
    <property type="term" value="P:lipid biosynthetic process"/>
    <property type="evidence" value="ECO:0007669"/>
    <property type="project" value="InterPro"/>
</dbReference>
<evidence type="ECO:0000259" key="6">
    <source>
        <dbReference type="Pfam" id="PF04116"/>
    </source>
</evidence>
<evidence type="ECO:0000256" key="3">
    <source>
        <dbReference type="ARBA" id="ARBA00022989"/>
    </source>
</evidence>
<feature type="domain" description="Fatty acid hydroxylase" evidence="6">
    <location>
        <begin position="164"/>
        <end position="299"/>
    </location>
</feature>
<keyword evidence="3 5" id="KW-1133">Transmembrane helix</keyword>
<dbReference type="PANTHER" id="PTHR11863">
    <property type="entry name" value="STEROL DESATURASE"/>
    <property type="match status" value="1"/>
</dbReference>
<dbReference type="GO" id="GO:0005506">
    <property type="term" value="F:iron ion binding"/>
    <property type="evidence" value="ECO:0007669"/>
    <property type="project" value="InterPro"/>
</dbReference>
<proteinExistence type="predicted"/>
<dbReference type="InterPro" id="IPR050307">
    <property type="entry name" value="Sterol_Desaturase_Related"/>
</dbReference>
<dbReference type="Pfam" id="PF04116">
    <property type="entry name" value="FA_hydroxylase"/>
    <property type="match status" value="1"/>
</dbReference>
<organism evidence="7 8">
    <name type="scientific">Mycena alexandri</name>
    <dbReference type="NCBI Taxonomy" id="1745969"/>
    <lineage>
        <taxon>Eukaryota</taxon>
        <taxon>Fungi</taxon>
        <taxon>Dikarya</taxon>
        <taxon>Basidiomycota</taxon>
        <taxon>Agaricomycotina</taxon>
        <taxon>Agaricomycetes</taxon>
        <taxon>Agaricomycetidae</taxon>
        <taxon>Agaricales</taxon>
        <taxon>Marasmiineae</taxon>
        <taxon>Mycenaceae</taxon>
        <taxon>Mycena</taxon>
    </lineage>
</organism>
<evidence type="ECO:0000256" key="1">
    <source>
        <dbReference type="ARBA" id="ARBA00004370"/>
    </source>
</evidence>
<sequence>MMSSAVNGTCDHFVNSVCTESTNVPWYYSYNPSLIEGFSDHYLALVAPIAAYWILSLSFHYLDTRDWKSLEQYRIHPSTEVASRPRVTRRAVILAVLFQQVLQTAVGFIWMVNEHTLVPDHSEKIAVIARRLTLVLGSGKQLQPLLSGLAYTVYWWAIPLFQLFLGMAVIDTWQYFLHRGMHMNKFMYRHFHSWHHKIDVPYAFGAQYNHPVEAFLLDALSAVIAESVSGMSTRQAALLFAFATFKTVDDHCGYRFPFDPLQIMSKNNADYHDIHHQKIGIKSNFAQPFFVHWDTLLGTEMTREEMEARKQKSRAKTE</sequence>
<name>A0AAD6TCI2_9AGAR</name>
<evidence type="ECO:0000256" key="4">
    <source>
        <dbReference type="ARBA" id="ARBA00023136"/>
    </source>
</evidence>
<feature type="transmembrane region" description="Helical" evidence="5">
    <location>
        <begin position="153"/>
        <end position="177"/>
    </location>
</feature>
<protein>
    <submittedName>
        <fullName evidence="7">Sphingosine hydroxylase</fullName>
    </submittedName>
</protein>
<keyword evidence="4 5" id="KW-0472">Membrane</keyword>
<dbReference type="AlphaFoldDB" id="A0AAD6TCI2"/>
<dbReference type="GO" id="GO:0016020">
    <property type="term" value="C:membrane"/>
    <property type="evidence" value="ECO:0007669"/>
    <property type="project" value="UniProtKB-SubCell"/>
</dbReference>
<evidence type="ECO:0000313" key="7">
    <source>
        <dbReference type="EMBL" id="KAJ7043453.1"/>
    </source>
</evidence>
<feature type="transmembrane region" description="Helical" evidence="5">
    <location>
        <begin position="91"/>
        <end position="112"/>
    </location>
</feature>
<dbReference type="GO" id="GO:0016491">
    <property type="term" value="F:oxidoreductase activity"/>
    <property type="evidence" value="ECO:0007669"/>
    <property type="project" value="InterPro"/>
</dbReference>
<evidence type="ECO:0000313" key="8">
    <source>
        <dbReference type="Proteomes" id="UP001218188"/>
    </source>
</evidence>
<evidence type="ECO:0000256" key="5">
    <source>
        <dbReference type="SAM" id="Phobius"/>
    </source>
</evidence>
<accession>A0AAD6TCI2</accession>
<gene>
    <name evidence="7" type="ORF">C8F04DRAFT_1072134</name>
</gene>
<dbReference type="InterPro" id="IPR006694">
    <property type="entry name" value="Fatty_acid_hydroxylase"/>
</dbReference>